<name>X1Q5N8_9ZZZZ</name>
<evidence type="ECO:0000313" key="2">
    <source>
        <dbReference type="EMBL" id="GAI38569.1"/>
    </source>
</evidence>
<reference evidence="2" key="1">
    <citation type="journal article" date="2014" name="Front. Microbiol.">
        <title>High frequency of phylogenetically diverse reductive dehalogenase-homologous genes in deep subseafloor sedimentary metagenomes.</title>
        <authorList>
            <person name="Kawai M."/>
            <person name="Futagami T."/>
            <person name="Toyoda A."/>
            <person name="Takaki Y."/>
            <person name="Nishi S."/>
            <person name="Hori S."/>
            <person name="Arai W."/>
            <person name="Tsubouchi T."/>
            <person name="Morono Y."/>
            <person name="Uchiyama I."/>
            <person name="Ito T."/>
            <person name="Fujiyama A."/>
            <person name="Inagaki F."/>
            <person name="Takami H."/>
        </authorList>
    </citation>
    <scope>NUCLEOTIDE SEQUENCE</scope>
    <source>
        <strain evidence="2">Expedition CK06-06</strain>
    </source>
</reference>
<dbReference type="EMBL" id="BARV01031519">
    <property type="protein sequence ID" value="GAI38569.1"/>
    <property type="molecule type" value="Genomic_DNA"/>
</dbReference>
<keyword evidence="1" id="KW-0472">Membrane</keyword>
<organism evidence="2">
    <name type="scientific">marine sediment metagenome</name>
    <dbReference type="NCBI Taxonomy" id="412755"/>
    <lineage>
        <taxon>unclassified sequences</taxon>
        <taxon>metagenomes</taxon>
        <taxon>ecological metagenomes</taxon>
    </lineage>
</organism>
<accession>X1Q5N8</accession>
<feature type="transmembrane region" description="Helical" evidence="1">
    <location>
        <begin position="9"/>
        <end position="31"/>
    </location>
</feature>
<keyword evidence="1" id="KW-0812">Transmembrane</keyword>
<protein>
    <submittedName>
        <fullName evidence="2">Uncharacterized protein</fullName>
    </submittedName>
</protein>
<dbReference type="AlphaFoldDB" id="X1Q5N8"/>
<comment type="caution">
    <text evidence="2">The sequence shown here is derived from an EMBL/GenBank/DDBJ whole genome shotgun (WGS) entry which is preliminary data.</text>
</comment>
<sequence>MAEERARGLGLVVGGIGGTVLGVTITALLAAKPAEA</sequence>
<keyword evidence="1" id="KW-1133">Transmembrane helix</keyword>
<feature type="non-terminal residue" evidence="2">
    <location>
        <position position="36"/>
    </location>
</feature>
<gene>
    <name evidence="2" type="ORF">S06H3_49859</name>
</gene>
<evidence type="ECO:0000256" key="1">
    <source>
        <dbReference type="SAM" id="Phobius"/>
    </source>
</evidence>
<proteinExistence type="predicted"/>